<evidence type="ECO:0000256" key="2">
    <source>
        <dbReference type="SAM" id="SignalP"/>
    </source>
</evidence>
<dbReference type="AlphaFoldDB" id="A0A8S4FRB3"/>
<feature type="region of interest" description="Disordered" evidence="1">
    <location>
        <begin position="23"/>
        <end position="65"/>
    </location>
</feature>
<organism evidence="3 4">
    <name type="scientific">Plutella xylostella</name>
    <name type="common">Diamondback moth</name>
    <name type="synonym">Plutella maculipennis</name>
    <dbReference type="NCBI Taxonomy" id="51655"/>
    <lineage>
        <taxon>Eukaryota</taxon>
        <taxon>Metazoa</taxon>
        <taxon>Ecdysozoa</taxon>
        <taxon>Arthropoda</taxon>
        <taxon>Hexapoda</taxon>
        <taxon>Insecta</taxon>
        <taxon>Pterygota</taxon>
        <taxon>Neoptera</taxon>
        <taxon>Endopterygota</taxon>
        <taxon>Lepidoptera</taxon>
        <taxon>Glossata</taxon>
        <taxon>Ditrysia</taxon>
        <taxon>Yponomeutoidea</taxon>
        <taxon>Plutellidae</taxon>
        <taxon>Plutella</taxon>
    </lineage>
</organism>
<keyword evidence="4" id="KW-1185">Reference proteome</keyword>
<protein>
    <submittedName>
        <fullName evidence="3">(diamondback moth) hypothetical protein</fullName>
    </submittedName>
</protein>
<feature type="signal peptide" evidence="2">
    <location>
        <begin position="1"/>
        <end position="19"/>
    </location>
</feature>
<accession>A0A8S4FRB3</accession>
<proteinExistence type="predicted"/>
<dbReference type="Proteomes" id="UP000653454">
    <property type="component" value="Unassembled WGS sequence"/>
</dbReference>
<evidence type="ECO:0000313" key="3">
    <source>
        <dbReference type="EMBL" id="CAG9130566.1"/>
    </source>
</evidence>
<keyword evidence="2" id="KW-0732">Signal</keyword>
<name>A0A8S4FRB3_PLUXY</name>
<sequence length="120" mass="12898">MNTLVTFAALCIVALAVTAQVHQGGPHQNQGRIRRQADQSQPEEVQGPDDADQPDGPPDSPLNWTTCDVTATPRISCHDCHTRLICKPVGGLLKGCNNPYRPYCNYGVCSPLPSVDCVGQ</sequence>
<reference evidence="3" key="1">
    <citation type="submission" date="2020-11" db="EMBL/GenBank/DDBJ databases">
        <authorList>
            <person name="Whiteford S."/>
        </authorList>
    </citation>
    <scope>NUCLEOTIDE SEQUENCE</scope>
</reference>
<gene>
    <name evidence="3" type="ORF">PLXY2_LOCUS9954</name>
</gene>
<comment type="caution">
    <text evidence="3">The sequence shown here is derived from an EMBL/GenBank/DDBJ whole genome shotgun (WGS) entry which is preliminary data.</text>
</comment>
<evidence type="ECO:0000256" key="1">
    <source>
        <dbReference type="SAM" id="MobiDB-lite"/>
    </source>
</evidence>
<evidence type="ECO:0000313" key="4">
    <source>
        <dbReference type="Proteomes" id="UP000653454"/>
    </source>
</evidence>
<feature type="chain" id="PRO_5035936573" evidence="2">
    <location>
        <begin position="20"/>
        <end position="120"/>
    </location>
</feature>
<dbReference type="EMBL" id="CAJHNJ030000042">
    <property type="protein sequence ID" value="CAG9130566.1"/>
    <property type="molecule type" value="Genomic_DNA"/>
</dbReference>